<dbReference type="EMBL" id="JYIJ01000018">
    <property type="protein sequence ID" value="KWX00247.1"/>
    <property type="molecule type" value="Genomic_DNA"/>
</dbReference>
<feature type="transmembrane region" description="Helical" evidence="2">
    <location>
        <begin position="109"/>
        <end position="127"/>
    </location>
</feature>
<proteinExistence type="predicted"/>
<keyword evidence="2" id="KW-0812">Transmembrane</keyword>
<dbReference type="AlphaFoldDB" id="A0A132NI06"/>
<dbReference type="Proteomes" id="UP000070598">
    <property type="component" value="Unassembled WGS sequence"/>
</dbReference>
<gene>
    <name evidence="3" type="ORF">TH66_15440</name>
    <name evidence="4" type="ORF">TR74_07870</name>
</gene>
<feature type="compositionally biased region" description="Polar residues" evidence="1">
    <location>
        <begin position="13"/>
        <end position="22"/>
    </location>
</feature>
<comment type="caution">
    <text evidence="4">The sequence shown here is derived from an EMBL/GenBank/DDBJ whole genome shotgun (WGS) entry which is preliminary data.</text>
</comment>
<feature type="transmembrane region" description="Helical" evidence="2">
    <location>
        <begin position="133"/>
        <end position="154"/>
    </location>
</feature>
<organism evidence="4 5">
    <name type="scientific">Carbonactinospora thermoautotrophica</name>
    <dbReference type="NCBI Taxonomy" id="1469144"/>
    <lineage>
        <taxon>Bacteria</taxon>
        <taxon>Bacillati</taxon>
        <taxon>Actinomycetota</taxon>
        <taxon>Actinomycetes</taxon>
        <taxon>Kitasatosporales</taxon>
        <taxon>Carbonactinosporaceae</taxon>
        <taxon>Carbonactinospora</taxon>
    </lineage>
</organism>
<evidence type="ECO:0000256" key="1">
    <source>
        <dbReference type="SAM" id="MobiDB-lite"/>
    </source>
</evidence>
<evidence type="ECO:0008006" key="7">
    <source>
        <dbReference type="Google" id="ProtNLM"/>
    </source>
</evidence>
<dbReference type="EMBL" id="JYIK01000737">
    <property type="protein sequence ID" value="KWX09724.1"/>
    <property type="molecule type" value="Genomic_DNA"/>
</dbReference>
<dbReference type="PATRIC" id="fig|1469144.8.peg.2110"/>
<dbReference type="Proteomes" id="UP000070659">
    <property type="component" value="Unassembled WGS sequence"/>
</dbReference>
<reference evidence="4 6" key="2">
    <citation type="submission" date="2015-02" db="EMBL/GenBank/DDBJ databases">
        <title>Physiological reanalysis, assessment of diazotrophy, and genome sequences of multiple isolates of Streptomyces thermoautotrophicus.</title>
        <authorList>
            <person name="MacKellar D.C."/>
            <person name="Lieber L."/>
            <person name="Norman J."/>
            <person name="Bolger A."/>
            <person name="Tobin C."/>
            <person name="Murray J.W."/>
            <person name="Prell J."/>
        </authorList>
    </citation>
    <scope>NUCLEOTIDE SEQUENCE [LARGE SCALE GENOMIC DNA]</scope>
    <source>
        <strain evidence="4 6">UBT1</strain>
    </source>
</reference>
<dbReference type="Pfam" id="PF11241">
    <property type="entry name" value="DUF3043"/>
    <property type="match status" value="1"/>
</dbReference>
<evidence type="ECO:0000313" key="6">
    <source>
        <dbReference type="Proteomes" id="UP000070659"/>
    </source>
</evidence>
<keyword evidence="2" id="KW-1133">Transmembrane helix</keyword>
<name>A0A132NI06_9ACTN</name>
<sequence>MFRRRSQVAAEAPQQTLDQTEQPRTKVNGKGRPTPKRREAERKRRQRIKAPKNRREAVRLARERARAERARMRQALLKGDERHLPPRDAGPVRKFVRDYIDSRRSAGELFLPGAIAVFALSLVPNLWARMISYWLYIALMLLVVTDSLIIGFGLRRQLRKRFPDEPHRGAIPYGLVRSLQIRKLRLPPPRVKPGDAI</sequence>
<reference evidence="5" key="1">
    <citation type="submission" date="2015-02" db="EMBL/GenBank/DDBJ databases">
        <title>Physiological reanalysis, assessment of diazotrophy, and genome sequences of multiple isolates of Streptomyces thermoautotrophicus.</title>
        <authorList>
            <person name="MacKellar D.C."/>
            <person name="Lieber L."/>
            <person name="Norman J."/>
            <person name="Bolger A."/>
            <person name="Tobin C."/>
            <person name="Murray J.W."/>
            <person name="Friesen M."/>
            <person name="Prell J."/>
        </authorList>
    </citation>
    <scope>NUCLEOTIDE SEQUENCE [LARGE SCALE GENOMIC DNA]</scope>
    <source>
        <strain evidence="5">UBT1</strain>
    </source>
</reference>
<evidence type="ECO:0000313" key="5">
    <source>
        <dbReference type="Proteomes" id="UP000070598"/>
    </source>
</evidence>
<accession>A0A132NI06</accession>
<keyword evidence="2" id="KW-0472">Membrane</keyword>
<dbReference type="RefSeq" id="WP_066888344.1">
    <property type="nucleotide sequence ID" value="NZ_JYIJ01000018.1"/>
</dbReference>
<evidence type="ECO:0000313" key="3">
    <source>
        <dbReference type="EMBL" id="KWX00247.1"/>
    </source>
</evidence>
<evidence type="ECO:0000256" key="2">
    <source>
        <dbReference type="SAM" id="Phobius"/>
    </source>
</evidence>
<protein>
    <recommendedName>
        <fullName evidence="7">DUF3043 domain-containing protein</fullName>
    </recommendedName>
</protein>
<evidence type="ECO:0000313" key="4">
    <source>
        <dbReference type="EMBL" id="KWX09724.1"/>
    </source>
</evidence>
<feature type="region of interest" description="Disordered" evidence="1">
    <location>
        <begin position="1"/>
        <end position="57"/>
    </location>
</feature>
<dbReference type="InterPro" id="IPR021403">
    <property type="entry name" value="DUF3043"/>
</dbReference>
<feature type="compositionally biased region" description="Basic residues" evidence="1">
    <location>
        <begin position="43"/>
        <end position="52"/>
    </location>
</feature>